<name>A0A6G8QE53_9ACTN</name>
<dbReference type="AlphaFoldDB" id="A0A6G8QE53"/>
<organism evidence="1 2">
    <name type="scientific">Rubrobacter tropicus</name>
    <dbReference type="NCBI Taxonomy" id="2653851"/>
    <lineage>
        <taxon>Bacteria</taxon>
        <taxon>Bacillati</taxon>
        <taxon>Actinomycetota</taxon>
        <taxon>Rubrobacteria</taxon>
        <taxon>Rubrobacterales</taxon>
        <taxon>Rubrobacteraceae</taxon>
        <taxon>Rubrobacter</taxon>
    </lineage>
</organism>
<reference evidence="1 2" key="1">
    <citation type="submission" date="2019-10" db="EMBL/GenBank/DDBJ databases">
        <title>Rubrobacter sp nov SCSIO 52090 isolated from a deep-sea sediment in the South China Sea.</title>
        <authorList>
            <person name="Chen R.W."/>
        </authorList>
    </citation>
    <scope>NUCLEOTIDE SEQUENCE [LARGE SCALE GENOMIC DNA]</scope>
    <source>
        <strain evidence="1 2">SCSIO 52909</strain>
    </source>
</reference>
<protein>
    <submittedName>
        <fullName evidence="1">Uncharacterized protein</fullName>
    </submittedName>
</protein>
<dbReference type="Proteomes" id="UP000501452">
    <property type="component" value="Chromosome"/>
</dbReference>
<dbReference type="RefSeq" id="WP_166179310.1">
    <property type="nucleotide sequence ID" value="NZ_CP045119.1"/>
</dbReference>
<sequence>MSSSFMSLPFWIPRGLGVVDGIARVYESELVLEFEVNESMFRIGTREVVLPFEEIESVSFRRRGLLRNALLFSARRLHPASSVPGSRAGQFALYVTREHKNKAREVESLVSYGLARRDLSGMRDALTPRRRNLRTFDDIT</sequence>
<accession>A0A6G8QE53</accession>
<evidence type="ECO:0000313" key="2">
    <source>
        <dbReference type="Proteomes" id="UP000501452"/>
    </source>
</evidence>
<keyword evidence="2" id="KW-1185">Reference proteome</keyword>
<proteinExistence type="predicted"/>
<dbReference type="EMBL" id="CP045119">
    <property type="protein sequence ID" value="QIN84780.1"/>
    <property type="molecule type" value="Genomic_DNA"/>
</dbReference>
<evidence type="ECO:0000313" key="1">
    <source>
        <dbReference type="EMBL" id="QIN84780.1"/>
    </source>
</evidence>
<gene>
    <name evidence="1" type="ORF">GBA63_20620</name>
</gene>
<dbReference type="KEGG" id="rub:GBA63_20620"/>